<name>A0A1G7EPI4_9BACT</name>
<dbReference type="STRING" id="57664.SAMN05661003_12217"/>
<dbReference type="RefSeq" id="WP_245691522.1">
    <property type="nucleotide sequence ID" value="NZ_FNAQ01000022.1"/>
</dbReference>
<sequence>MDLSRCIPVSDDMPAFVCARCGAVSLDIDCLCQPLGKGCRADWCGSPSLRPPQACQQHPDALRYICGKCRKIAVNPELLCDPQLWPGAADDHA</sequence>
<dbReference type="Proteomes" id="UP000243205">
    <property type="component" value="Unassembled WGS sequence"/>
</dbReference>
<keyword evidence="2" id="KW-1185">Reference proteome</keyword>
<gene>
    <name evidence="1" type="ORF">SAMN05661003_12217</name>
</gene>
<accession>A0A1G7EPI4</accession>
<dbReference type="AlphaFoldDB" id="A0A1G7EPI4"/>
<proteinExistence type="predicted"/>
<dbReference type="EMBL" id="FNAQ01000022">
    <property type="protein sequence ID" value="SDE65356.1"/>
    <property type="molecule type" value="Genomic_DNA"/>
</dbReference>
<evidence type="ECO:0000313" key="2">
    <source>
        <dbReference type="Proteomes" id="UP000243205"/>
    </source>
</evidence>
<protein>
    <submittedName>
        <fullName evidence="1">Uncharacterized protein</fullName>
    </submittedName>
</protein>
<evidence type="ECO:0000313" key="1">
    <source>
        <dbReference type="EMBL" id="SDE65356.1"/>
    </source>
</evidence>
<reference evidence="2" key="1">
    <citation type="submission" date="2016-10" db="EMBL/GenBank/DDBJ databases">
        <authorList>
            <person name="Varghese N."/>
            <person name="Submissions S."/>
        </authorList>
    </citation>
    <scope>NUCLEOTIDE SEQUENCE [LARGE SCALE GENOMIC DNA]</scope>
    <source>
        <strain evidence="2">DSM 8987</strain>
    </source>
</reference>
<organism evidence="1 2">
    <name type="scientific">Desulfuromonas thiophila</name>
    <dbReference type="NCBI Taxonomy" id="57664"/>
    <lineage>
        <taxon>Bacteria</taxon>
        <taxon>Pseudomonadati</taxon>
        <taxon>Thermodesulfobacteriota</taxon>
        <taxon>Desulfuromonadia</taxon>
        <taxon>Desulfuromonadales</taxon>
        <taxon>Desulfuromonadaceae</taxon>
        <taxon>Desulfuromonas</taxon>
    </lineage>
</organism>